<dbReference type="AlphaFoldDB" id="A0A6J0TGE2"/>
<dbReference type="InterPro" id="IPR036179">
    <property type="entry name" value="Ig-like_dom_sf"/>
</dbReference>
<evidence type="ECO:0000313" key="8">
    <source>
        <dbReference type="Proteomes" id="UP001652642"/>
    </source>
</evidence>
<feature type="region of interest" description="Disordered" evidence="5">
    <location>
        <begin position="387"/>
        <end position="427"/>
    </location>
</feature>
<evidence type="ECO:0000256" key="3">
    <source>
        <dbReference type="ARBA" id="ARBA00023136"/>
    </source>
</evidence>
<evidence type="ECO:0000256" key="1">
    <source>
        <dbReference type="ARBA" id="ARBA00004370"/>
    </source>
</evidence>
<feature type="compositionally biased region" description="Basic and acidic residues" evidence="5">
    <location>
        <begin position="416"/>
        <end position="427"/>
    </location>
</feature>
<dbReference type="GO" id="GO:0016020">
    <property type="term" value="C:membrane"/>
    <property type="evidence" value="ECO:0007669"/>
    <property type="project" value="UniProtKB-SubCell"/>
</dbReference>
<evidence type="ECO:0000256" key="6">
    <source>
        <dbReference type="SAM" id="Phobius"/>
    </source>
</evidence>
<dbReference type="InParanoid" id="A0A6J0TGE2"/>
<dbReference type="OrthoDB" id="9427418at2759"/>
<keyword evidence="3 6" id="KW-0472">Membrane</keyword>
<dbReference type="RefSeq" id="XP_020645239.2">
    <property type="nucleotide sequence ID" value="XM_020789580.2"/>
</dbReference>
<dbReference type="GeneID" id="110076964"/>
<evidence type="ECO:0000313" key="9">
    <source>
        <dbReference type="RefSeq" id="XP_020645239.2"/>
    </source>
</evidence>
<organism evidence="8 9">
    <name type="scientific">Pogona vitticeps</name>
    <name type="common">central bearded dragon</name>
    <dbReference type="NCBI Taxonomy" id="103695"/>
    <lineage>
        <taxon>Eukaryota</taxon>
        <taxon>Metazoa</taxon>
        <taxon>Chordata</taxon>
        <taxon>Craniata</taxon>
        <taxon>Vertebrata</taxon>
        <taxon>Euteleostomi</taxon>
        <taxon>Lepidosauria</taxon>
        <taxon>Squamata</taxon>
        <taxon>Bifurcata</taxon>
        <taxon>Unidentata</taxon>
        <taxon>Episquamata</taxon>
        <taxon>Toxicofera</taxon>
        <taxon>Iguania</taxon>
        <taxon>Acrodonta</taxon>
        <taxon>Agamidae</taxon>
        <taxon>Amphibolurinae</taxon>
        <taxon>Pogona</taxon>
    </lineage>
</organism>
<dbReference type="PANTHER" id="PTHR12080">
    <property type="entry name" value="SIGNALING LYMPHOCYTIC ACTIVATION MOLECULE"/>
    <property type="match status" value="1"/>
</dbReference>
<reference evidence="9" key="2">
    <citation type="submission" date="2025-08" db="UniProtKB">
        <authorList>
            <consortium name="RefSeq"/>
        </authorList>
    </citation>
    <scope>IDENTIFICATION</scope>
</reference>
<feature type="transmembrane region" description="Helical" evidence="6">
    <location>
        <begin position="352"/>
        <end position="372"/>
    </location>
</feature>
<feature type="region of interest" description="Disordered" evidence="5">
    <location>
        <begin position="1"/>
        <end position="61"/>
    </location>
</feature>
<keyword evidence="8" id="KW-1185">Reference proteome</keyword>
<evidence type="ECO:0000256" key="4">
    <source>
        <dbReference type="ARBA" id="ARBA00023180"/>
    </source>
</evidence>
<protein>
    <submittedName>
        <fullName evidence="9">Uncharacterized protein isoform X1</fullName>
    </submittedName>
</protein>
<feature type="domain" description="Ig-like" evidence="7">
    <location>
        <begin position="165"/>
        <end position="252"/>
    </location>
</feature>
<proteinExistence type="predicted"/>
<feature type="region of interest" description="Disordered" evidence="5">
    <location>
        <begin position="78"/>
        <end position="122"/>
    </location>
</feature>
<feature type="compositionally biased region" description="Basic and acidic residues" evidence="5">
    <location>
        <begin position="87"/>
        <end position="110"/>
    </location>
</feature>
<evidence type="ECO:0000256" key="5">
    <source>
        <dbReference type="SAM" id="MobiDB-lite"/>
    </source>
</evidence>
<dbReference type="SUPFAM" id="SSF48726">
    <property type="entry name" value="Immunoglobulin"/>
    <property type="match status" value="1"/>
</dbReference>
<dbReference type="PROSITE" id="PS50835">
    <property type="entry name" value="IG_LIKE"/>
    <property type="match status" value="1"/>
</dbReference>
<comment type="subcellular location">
    <subcellularLocation>
        <location evidence="1">Membrane</location>
    </subcellularLocation>
</comment>
<dbReference type="InterPro" id="IPR015631">
    <property type="entry name" value="CD2/SLAM_rcpt"/>
</dbReference>
<gene>
    <name evidence="9" type="primary">LOC110076964</name>
</gene>
<dbReference type="Gene3D" id="2.60.40.10">
    <property type="entry name" value="Immunoglobulins"/>
    <property type="match status" value="1"/>
</dbReference>
<dbReference type="KEGG" id="pvt:110076964"/>
<dbReference type="InterPro" id="IPR013783">
    <property type="entry name" value="Ig-like_fold"/>
</dbReference>
<name>A0A6J0TGE2_9SAUR</name>
<keyword evidence="6" id="KW-1133">Transmembrane helix</keyword>
<feature type="compositionally biased region" description="Basic residues" evidence="5">
    <location>
        <begin position="31"/>
        <end position="40"/>
    </location>
</feature>
<evidence type="ECO:0000259" key="7">
    <source>
        <dbReference type="PROSITE" id="PS50835"/>
    </source>
</evidence>
<keyword evidence="2" id="KW-0732">Signal</keyword>
<sequence>MPVLGGKALNRPFDAEIRSEISSPPPTRTQRWFKRARGGLRRPPGSCLRTQPLSPKSRSLRPSRHLLELERLFGIFTARAPPSSPDSPERGESWGRFEREKEKSSQDQRNRAFGGKGGGSSHHRADFHFRYFERPGRGDDATAMWGLFWALLLLLRLELPLGASPEEQCRQNTIGGVEGKDIALHPNVSGSPAEITWMKDGNIVATSIDGFPTKNNLELIVNNGSLILHNLSLKDVGCYKAEIEVKDEVTETFFGLKVLVPPSLTCSTNDSIQISCNLPTNMLDLSPSYEWKGFEKDEIIHSNWSFVQLHKNIDPSKKITCIVTAFNVNVSNSINLNECIWKDHQIGGRSRIQILLAVIIVALMVIGSYVYLIKATAQNEGGICPNAKYDPMPSPEGGNISDNQPDVNLDSAENLEGSREESSPPES</sequence>
<keyword evidence="4" id="KW-0325">Glycoprotein</keyword>
<dbReference type="PANTHER" id="PTHR12080:SF55">
    <property type="entry name" value="LYMPHOCYTE FUNCTION-ASSOCIATED ANTIGEN 3"/>
    <property type="match status" value="1"/>
</dbReference>
<evidence type="ECO:0000256" key="2">
    <source>
        <dbReference type="ARBA" id="ARBA00022729"/>
    </source>
</evidence>
<dbReference type="Proteomes" id="UP001652642">
    <property type="component" value="Chromosome 2"/>
</dbReference>
<accession>A0A6J0TGE2</accession>
<dbReference type="InterPro" id="IPR007110">
    <property type="entry name" value="Ig-like_dom"/>
</dbReference>
<keyword evidence="6" id="KW-0812">Transmembrane</keyword>
<reference evidence="8" key="1">
    <citation type="submission" date="2025-05" db="UniProtKB">
        <authorList>
            <consortium name="RefSeq"/>
        </authorList>
    </citation>
    <scope>NUCLEOTIDE SEQUENCE [LARGE SCALE GENOMIC DNA]</scope>
</reference>